<keyword evidence="4" id="KW-1185">Reference proteome</keyword>
<protein>
    <recommendedName>
        <fullName evidence="2">DUF4211 domain-containing protein</fullName>
    </recommendedName>
</protein>
<feature type="compositionally biased region" description="Acidic residues" evidence="1">
    <location>
        <begin position="384"/>
        <end position="397"/>
    </location>
</feature>
<evidence type="ECO:0000259" key="2">
    <source>
        <dbReference type="Pfam" id="PF13926"/>
    </source>
</evidence>
<dbReference type="EMBL" id="JBFCZG010000004">
    <property type="protein sequence ID" value="KAL3423218.1"/>
    <property type="molecule type" value="Genomic_DNA"/>
</dbReference>
<organism evidence="3 4">
    <name type="scientific">Phlyctema vagabunda</name>
    <dbReference type="NCBI Taxonomy" id="108571"/>
    <lineage>
        <taxon>Eukaryota</taxon>
        <taxon>Fungi</taxon>
        <taxon>Dikarya</taxon>
        <taxon>Ascomycota</taxon>
        <taxon>Pezizomycotina</taxon>
        <taxon>Leotiomycetes</taxon>
        <taxon>Helotiales</taxon>
        <taxon>Dermateaceae</taxon>
        <taxon>Phlyctema</taxon>
    </lineage>
</organism>
<comment type="caution">
    <text evidence="3">The sequence shown here is derived from an EMBL/GenBank/DDBJ whole genome shotgun (WGS) entry which is preliminary data.</text>
</comment>
<evidence type="ECO:0000313" key="3">
    <source>
        <dbReference type="EMBL" id="KAL3423218.1"/>
    </source>
</evidence>
<feature type="compositionally biased region" description="Basic and acidic residues" evidence="1">
    <location>
        <begin position="360"/>
        <end position="378"/>
    </location>
</feature>
<dbReference type="PANTHER" id="PTHR14689">
    <property type="entry name" value="PHORBOL-ESTER_DAG-TYPE DOMAIN-CONTAINING PROTEIN"/>
    <property type="match status" value="1"/>
</dbReference>
<feature type="region of interest" description="Disordered" evidence="1">
    <location>
        <begin position="578"/>
        <end position="600"/>
    </location>
</feature>
<feature type="compositionally biased region" description="Acidic residues" evidence="1">
    <location>
        <begin position="430"/>
        <end position="442"/>
    </location>
</feature>
<feature type="compositionally biased region" description="Basic residues" evidence="1">
    <location>
        <begin position="416"/>
        <end position="425"/>
    </location>
</feature>
<evidence type="ECO:0000256" key="1">
    <source>
        <dbReference type="SAM" id="MobiDB-lite"/>
    </source>
</evidence>
<feature type="compositionally biased region" description="Basic residues" evidence="1">
    <location>
        <begin position="347"/>
        <end position="359"/>
    </location>
</feature>
<feature type="compositionally biased region" description="Low complexity" evidence="1">
    <location>
        <begin position="26"/>
        <end position="38"/>
    </location>
</feature>
<name>A0ABR4PJ23_9HELO</name>
<sequence length="707" mass="79415">MPPKDSAARRSQRKKQTRLVFDPVAPSSSTQPISKSSPAKVRYQLPANGNSSIRDYTIPILPSPAKTARRPVGPTQDSEDDDDSDIIPQSSRRVRNSSPPMTKPFDFDPLEDDTVPVLARRPARARGNLDGYEGVSDSSDGSLPEEPVALGKKKQKTPVKKKAVVIESDDDESKSESESESEPELPKLRTPRSFIQGGSSYNAPIPLRSPGIRQGTQKSSSASKPSSAKSRRQKSITLSDSEDELASSARVTRSQPRIVKPAKPLGIRTSLEEEEEEDDIIMTSPTKRRQRTIIVADDDDDQSDASEVIISPLKRRRQTSTGDDEPPSRGASPTKRRRAEKVQTPPRKTRQQRPKKRTAKEKTMELLKRKRAGEKIEELTPSDSENEEDGALYDTESDLQVLSEFEDEPEDEAPIKAKKKSKKRLKSGEENDEDDEDDWIVDDDEDNIGVPLGLHDIPLEFTHNSHKPLKEHFKDAIEWMIHNKINPAFPRDDPIYRTAFRKLDDEVRGYANSKYVSSVWREGFSKALWARPIFLERDLGIAEPGMKCNACNRSGHPPSYVIQLQGKAYSKETLEEIELDSDSEDGSDSDSSGKVKSVDSKGNVLPAEDEEFYLGRFCASNARIAHSLIHWKHELNEWVLEHLKQQGFLTPAQLAQRDKMKSKARKKLAYSIVDDWAADGSIKNLYGDFKRSLETAREGPQDRWGKK</sequence>
<feature type="compositionally biased region" description="Low complexity" evidence="1">
    <location>
        <begin position="217"/>
        <end position="228"/>
    </location>
</feature>
<reference evidence="3 4" key="1">
    <citation type="submission" date="2024-06" db="EMBL/GenBank/DDBJ databases">
        <title>Complete genome of Phlyctema vagabunda strain 19-DSS-EL-015.</title>
        <authorList>
            <person name="Fiorenzani C."/>
        </authorList>
    </citation>
    <scope>NUCLEOTIDE SEQUENCE [LARGE SCALE GENOMIC DNA]</scope>
    <source>
        <strain evidence="3 4">19-DSS-EL-015</strain>
    </source>
</reference>
<gene>
    <name evidence="3" type="ORF">PVAG01_04965</name>
</gene>
<feature type="compositionally biased region" description="Acidic residues" evidence="1">
    <location>
        <begin position="167"/>
        <end position="183"/>
    </location>
</feature>
<proteinExistence type="predicted"/>
<dbReference type="Pfam" id="PF13926">
    <property type="entry name" value="DUF4211"/>
    <property type="match status" value="1"/>
</dbReference>
<dbReference type="PANTHER" id="PTHR14689:SF0">
    <property type="entry name" value="COILED-COIL DOMAIN-CONTAINING PROTEIN 82"/>
    <property type="match status" value="1"/>
</dbReference>
<dbReference type="Proteomes" id="UP001629113">
    <property type="component" value="Unassembled WGS sequence"/>
</dbReference>
<feature type="compositionally biased region" description="Acidic residues" evidence="1">
    <location>
        <begin position="578"/>
        <end position="588"/>
    </location>
</feature>
<evidence type="ECO:0000313" key="4">
    <source>
        <dbReference type="Proteomes" id="UP001629113"/>
    </source>
</evidence>
<feature type="domain" description="DUF4211" evidence="2">
    <location>
        <begin position="438"/>
        <end position="574"/>
    </location>
</feature>
<feature type="compositionally biased region" description="Basic residues" evidence="1">
    <location>
        <begin position="151"/>
        <end position="163"/>
    </location>
</feature>
<dbReference type="InterPro" id="IPR025451">
    <property type="entry name" value="DUF4211"/>
</dbReference>
<accession>A0ABR4PJ23</accession>
<feature type="region of interest" description="Disordered" evidence="1">
    <location>
        <begin position="1"/>
        <end position="442"/>
    </location>
</feature>